<dbReference type="GO" id="GO:0000981">
    <property type="term" value="F:DNA-binding transcription factor activity, RNA polymerase II-specific"/>
    <property type="evidence" value="ECO:0007669"/>
    <property type="project" value="TreeGrafter"/>
</dbReference>
<organism evidence="7 8">
    <name type="scientific">Pseudolycoriella hygida</name>
    <dbReference type="NCBI Taxonomy" id="35572"/>
    <lineage>
        <taxon>Eukaryota</taxon>
        <taxon>Metazoa</taxon>
        <taxon>Ecdysozoa</taxon>
        <taxon>Arthropoda</taxon>
        <taxon>Hexapoda</taxon>
        <taxon>Insecta</taxon>
        <taxon>Pterygota</taxon>
        <taxon>Neoptera</taxon>
        <taxon>Endopterygota</taxon>
        <taxon>Diptera</taxon>
        <taxon>Nematocera</taxon>
        <taxon>Sciaroidea</taxon>
        <taxon>Sciaridae</taxon>
        <taxon>Pseudolycoriella</taxon>
    </lineage>
</organism>
<dbReference type="GO" id="GO:0000978">
    <property type="term" value="F:RNA polymerase II cis-regulatory region sequence-specific DNA binding"/>
    <property type="evidence" value="ECO:0007669"/>
    <property type="project" value="TreeGrafter"/>
</dbReference>
<protein>
    <submittedName>
        <fullName evidence="7">Forkhead box protein B1</fullName>
    </submittedName>
</protein>
<evidence type="ECO:0000259" key="6">
    <source>
        <dbReference type="PROSITE" id="PS50039"/>
    </source>
</evidence>
<dbReference type="SUPFAM" id="SSF46785">
    <property type="entry name" value="Winged helix' DNA-binding domain"/>
    <property type="match status" value="1"/>
</dbReference>
<feature type="region of interest" description="Disordered" evidence="5">
    <location>
        <begin position="34"/>
        <end position="73"/>
    </location>
</feature>
<evidence type="ECO:0000256" key="5">
    <source>
        <dbReference type="SAM" id="MobiDB-lite"/>
    </source>
</evidence>
<sequence>MEDMCSNEVPVASRSTLQYNNTSPITIQSTNTCANNFAKSQPPSLPQPHPSPPSINQSHSPPVQQTPSTNTSGMSMLAAVSPGLLPLDHYRLQLYNYAMAERLRCTQYTGPPLPICPTYPTMTPYGPRLALSMQLFHNRVFPPEEPKPQHSYIGLIAMAILSSPESKLVLSDIYQHILDNYPYFRTRGPGWRNSIRHNLSLNDCFIKSGRSANGKGHFWAIHPANIDDFKKGDFRRRKAQRKVRKHMGLAVDDEGTDSPSPPPLIMTPPPANALQGLCPSAWNAAAVAALPPHATIYATQSRKRQFDVASLLAPDEDNNLVKAKRLTMSGRVSDIDEDIDVVASDQEDSKDDALDGSPVEHLDQADSPNNRFASGNLDDDGHIHPNSSGWHGLMQQWPGGLNVGMDPRILGRYYGQYMAAAQNASRRLNLASASDLSEIPPTLQSNDC</sequence>
<dbReference type="InterPro" id="IPR036390">
    <property type="entry name" value="WH_DNA-bd_sf"/>
</dbReference>
<keyword evidence="8" id="KW-1185">Reference proteome</keyword>
<keyword evidence="1" id="KW-0217">Developmental protein</keyword>
<dbReference type="InterPro" id="IPR030456">
    <property type="entry name" value="TF_fork_head_CS_2"/>
</dbReference>
<evidence type="ECO:0000256" key="1">
    <source>
        <dbReference type="ARBA" id="ARBA00022473"/>
    </source>
</evidence>
<dbReference type="InterPro" id="IPR018122">
    <property type="entry name" value="TF_fork_head_CS_1"/>
</dbReference>
<comment type="subcellular location">
    <subcellularLocation>
        <location evidence="4">Nucleus</location>
    </subcellularLocation>
</comment>
<dbReference type="Gene3D" id="1.10.10.10">
    <property type="entry name" value="Winged helix-like DNA-binding domain superfamily/Winged helix DNA-binding domain"/>
    <property type="match status" value="1"/>
</dbReference>
<dbReference type="PROSITE" id="PS50039">
    <property type="entry name" value="FORK_HEAD_3"/>
    <property type="match status" value="1"/>
</dbReference>
<dbReference type="InterPro" id="IPR047519">
    <property type="entry name" value="FH_FOXQ2-like"/>
</dbReference>
<evidence type="ECO:0000313" key="7">
    <source>
        <dbReference type="EMBL" id="KAJ6641950.1"/>
    </source>
</evidence>
<feature type="compositionally biased region" description="Pro residues" evidence="5">
    <location>
        <begin position="43"/>
        <end position="53"/>
    </location>
</feature>
<feature type="domain" description="Fork-head" evidence="6">
    <location>
        <begin position="147"/>
        <end position="239"/>
    </location>
</feature>
<comment type="caution">
    <text evidence="7">The sequence shown here is derived from an EMBL/GenBank/DDBJ whole genome shotgun (WGS) entry which is preliminary data.</text>
</comment>
<dbReference type="EMBL" id="WJQU01000002">
    <property type="protein sequence ID" value="KAJ6641950.1"/>
    <property type="molecule type" value="Genomic_DNA"/>
</dbReference>
<name>A0A9Q0S3B3_9DIPT</name>
<dbReference type="PRINTS" id="PR00053">
    <property type="entry name" value="FORKHEAD"/>
</dbReference>
<dbReference type="CDD" id="cd20035">
    <property type="entry name" value="FH_FOXQ2-like"/>
    <property type="match status" value="1"/>
</dbReference>
<dbReference type="GO" id="GO:0009653">
    <property type="term" value="P:anatomical structure morphogenesis"/>
    <property type="evidence" value="ECO:0007669"/>
    <property type="project" value="TreeGrafter"/>
</dbReference>
<feature type="region of interest" description="Disordered" evidence="5">
    <location>
        <begin position="242"/>
        <end position="262"/>
    </location>
</feature>
<dbReference type="GO" id="GO:0030154">
    <property type="term" value="P:cell differentiation"/>
    <property type="evidence" value="ECO:0007669"/>
    <property type="project" value="TreeGrafter"/>
</dbReference>
<dbReference type="OrthoDB" id="5954824at2759"/>
<evidence type="ECO:0000313" key="8">
    <source>
        <dbReference type="Proteomes" id="UP001151699"/>
    </source>
</evidence>
<dbReference type="PROSITE" id="PS00658">
    <property type="entry name" value="FORK_HEAD_2"/>
    <property type="match status" value="1"/>
</dbReference>
<dbReference type="InterPro" id="IPR001766">
    <property type="entry name" value="Fork_head_dom"/>
</dbReference>
<dbReference type="FunFam" id="1.10.10.10:FF:000352">
    <property type="entry name" value="Forkhead box Q2"/>
    <property type="match status" value="1"/>
</dbReference>
<dbReference type="InterPro" id="IPR050211">
    <property type="entry name" value="FOX_domain-containing"/>
</dbReference>
<dbReference type="PANTHER" id="PTHR11829">
    <property type="entry name" value="FORKHEAD BOX PROTEIN"/>
    <property type="match status" value="1"/>
</dbReference>
<dbReference type="PANTHER" id="PTHR11829:SF343">
    <property type="entry name" value="FORK-HEAD DOMAIN-CONTAINING PROTEIN"/>
    <property type="match status" value="1"/>
</dbReference>
<dbReference type="AlphaFoldDB" id="A0A9Q0S3B3"/>
<reference evidence="7" key="1">
    <citation type="submission" date="2022-07" db="EMBL/GenBank/DDBJ databases">
        <authorList>
            <person name="Trinca V."/>
            <person name="Uliana J.V.C."/>
            <person name="Torres T.T."/>
            <person name="Ward R.J."/>
            <person name="Monesi N."/>
        </authorList>
    </citation>
    <scope>NUCLEOTIDE SEQUENCE</scope>
    <source>
        <strain evidence="7">HSMRA1968</strain>
        <tissue evidence="7">Whole embryos</tissue>
    </source>
</reference>
<feature type="region of interest" description="Disordered" evidence="5">
    <location>
        <begin position="343"/>
        <end position="384"/>
    </location>
</feature>
<gene>
    <name evidence="7" type="primary">Foxb1</name>
    <name evidence="7" type="ORF">Bhyg_06895</name>
</gene>
<dbReference type="GO" id="GO:0005634">
    <property type="term" value="C:nucleus"/>
    <property type="evidence" value="ECO:0007669"/>
    <property type="project" value="UniProtKB-SubCell"/>
</dbReference>
<dbReference type="InterPro" id="IPR036388">
    <property type="entry name" value="WH-like_DNA-bd_sf"/>
</dbReference>
<feature type="DNA-binding region" description="Fork-head" evidence="4">
    <location>
        <begin position="147"/>
        <end position="239"/>
    </location>
</feature>
<dbReference type="SMART" id="SM00339">
    <property type="entry name" value="FH"/>
    <property type="match status" value="1"/>
</dbReference>
<keyword evidence="2 4" id="KW-0238">DNA-binding</keyword>
<dbReference type="Pfam" id="PF00250">
    <property type="entry name" value="Forkhead"/>
    <property type="match status" value="1"/>
</dbReference>
<feature type="compositionally biased region" description="Polar residues" evidence="5">
    <location>
        <begin position="63"/>
        <end position="73"/>
    </location>
</feature>
<keyword evidence="3 4" id="KW-0539">Nucleus</keyword>
<evidence type="ECO:0000256" key="2">
    <source>
        <dbReference type="ARBA" id="ARBA00023125"/>
    </source>
</evidence>
<dbReference type="Proteomes" id="UP001151699">
    <property type="component" value="Chromosome B"/>
</dbReference>
<proteinExistence type="predicted"/>
<evidence type="ECO:0000256" key="4">
    <source>
        <dbReference type="PROSITE-ProRule" id="PRU00089"/>
    </source>
</evidence>
<evidence type="ECO:0000256" key="3">
    <source>
        <dbReference type="ARBA" id="ARBA00023242"/>
    </source>
</evidence>
<accession>A0A9Q0S3B3</accession>
<dbReference type="PROSITE" id="PS00657">
    <property type="entry name" value="FORK_HEAD_1"/>
    <property type="match status" value="1"/>
</dbReference>